<dbReference type="EMBL" id="CP144107">
    <property type="protein sequence ID" value="WWC92455.1"/>
    <property type="molecule type" value="Genomic_DNA"/>
</dbReference>
<proteinExistence type="predicted"/>
<evidence type="ECO:0000313" key="2">
    <source>
        <dbReference type="EMBL" id="WWC92455.1"/>
    </source>
</evidence>
<protein>
    <submittedName>
        <fullName evidence="2">Uncharacterized protein</fullName>
    </submittedName>
</protein>
<dbReference type="Proteomes" id="UP001355207">
    <property type="component" value="Chromosome 10"/>
</dbReference>
<evidence type="ECO:0000256" key="1">
    <source>
        <dbReference type="SAM" id="MobiDB-lite"/>
    </source>
</evidence>
<gene>
    <name evidence="2" type="ORF">L201_007413</name>
</gene>
<keyword evidence="3" id="KW-1185">Reference proteome</keyword>
<feature type="compositionally biased region" description="Basic and acidic residues" evidence="1">
    <location>
        <begin position="196"/>
        <end position="211"/>
    </location>
</feature>
<evidence type="ECO:0000313" key="3">
    <source>
        <dbReference type="Proteomes" id="UP001355207"/>
    </source>
</evidence>
<dbReference type="AlphaFoldDB" id="A0AAX4K4B3"/>
<organism evidence="2 3">
    <name type="scientific">Kwoniella dendrophila CBS 6074</name>
    <dbReference type="NCBI Taxonomy" id="1295534"/>
    <lineage>
        <taxon>Eukaryota</taxon>
        <taxon>Fungi</taxon>
        <taxon>Dikarya</taxon>
        <taxon>Basidiomycota</taxon>
        <taxon>Agaricomycotina</taxon>
        <taxon>Tremellomycetes</taxon>
        <taxon>Tremellales</taxon>
        <taxon>Cryptococcaceae</taxon>
        <taxon>Kwoniella</taxon>
    </lineage>
</organism>
<feature type="compositionally biased region" description="Polar residues" evidence="1">
    <location>
        <begin position="22"/>
        <end position="63"/>
    </location>
</feature>
<reference evidence="2 3" key="1">
    <citation type="submission" date="2024-01" db="EMBL/GenBank/DDBJ databases">
        <title>Comparative genomics of Cryptococcus and Kwoniella reveals pathogenesis evolution and contrasting modes of karyotype evolution via chromosome fusion or intercentromeric recombination.</title>
        <authorList>
            <person name="Coelho M.A."/>
            <person name="David-Palma M."/>
            <person name="Shea T."/>
            <person name="Bowers K."/>
            <person name="McGinley-Smith S."/>
            <person name="Mohammad A.W."/>
            <person name="Gnirke A."/>
            <person name="Yurkov A.M."/>
            <person name="Nowrousian M."/>
            <person name="Sun S."/>
            <person name="Cuomo C.A."/>
            <person name="Heitman J."/>
        </authorList>
    </citation>
    <scope>NUCLEOTIDE SEQUENCE [LARGE SCALE GENOMIC DNA]</scope>
    <source>
        <strain evidence="2 3">CBS 6074</strain>
    </source>
</reference>
<accession>A0AAX4K4B3</accession>
<dbReference type="RefSeq" id="XP_066079217.1">
    <property type="nucleotide sequence ID" value="XM_066223120.1"/>
</dbReference>
<dbReference type="GeneID" id="91098082"/>
<feature type="compositionally biased region" description="Polar residues" evidence="1">
    <location>
        <begin position="177"/>
        <end position="195"/>
    </location>
</feature>
<name>A0AAX4K4B3_9TREE</name>
<feature type="compositionally biased region" description="Polar residues" evidence="1">
    <location>
        <begin position="1"/>
        <end position="11"/>
    </location>
</feature>
<sequence length="211" mass="23559">MDRQNSNTQVPSDYGVPDPRYCTSSTHPNSQFPGSSENVSQYRDTAPSHQGTDRYASQQTSGYETYPTAGRGLPNIPQASSYTDDLDDLDRLMREQPSAVQPAPPRGQDGTYAMNDSYGSTGYYVKAAARTYDMNGPSVQSAHGYKDTPRSDPPYQRVEYRSNFDTGRTTLVAHPHNNPNDNQGQVTSRLSSINREATREELDRYKDISER</sequence>
<feature type="region of interest" description="Disordered" evidence="1">
    <location>
        <begin position="136"/>
        <end position="211"/>
    </location>
</feature>
<feature type="region of interest" description="Disordered" evidence="1">
    <location>
        <begin position="1"/>
        <end position="119"/>
    </location>
</feature>